<dbReference type="EMBL" id="BLLK01000047">
    <property type="protein sequence ID" value="GFH54837.1"/>
    <property type="molecule type" value="Genomic_DNA"/>
</dbReference>
<name>A0AAD3CZ09_9STRA</name>
<proteinExistence type="predicted"/>
<feature type="compositionally biased region" description="Polar residues" evidence="2">
    <location>
        <begin position="424"/>
        <end position="434"/>
    </location>
</feature>
<accession>A0AAD3CZ09</accession>
<feature type="region of interest" description="Disordered" evidence="2">
    <location>
        <begin position="274"/>
        <end position="320"/>
    </location>
</feature>
<feature type="compositionally biased region" description="Low complexity" evidence="2">
    <location>
        <begin position="638"/>
        <end position="650"/>
    </location>
</feature>
<dbReference type="Proteomes" id="UP001054902">
    <property type="component" value="Unassembled WGS sequence"/>
</dbReference>
<evidence type="ECO:0000256" key="1">
    <source>
        <dbReference type="SAM" id="Coils"/>
    </source>
</evidence>
<keyword evidence="4" id="KW-1185">Reference proteome</keyword>
<evidence type="ECO:0000313" key="4">
    <source>
        <dbReference type="Proteomes" id="UP001054902"/>
    </source>
</evidence>
<feature type="compositionally biased region" description="Basic and acidic residues" evidence="2">
    <location>
        <begin position="274"/>
        <end position="295"/>
    </location>
</feature>
<dbReference type="AlphaFoldDB" id="A0AAD3CZ09"/>
<organism evidence="3 4">
    <name type="scientific">Chaetoceros tenuissimus</name>
    <dbReference type="NCBI Taxonomy" id="426638"/>
    <lineage>
        <taxon>Eukaryota</taxon>
        <taxon>Sar</taxon>
        <taxon>Stramenopiles</taxon>
        <taxon>Ochrophyta</taxon>
        <taxon>Bacillariophyta</taxon>
        <taxon>Coscinodiscophyceae</taxon>
        <taxon>Chaetocerotophycidae</taxon>
        <taxon>Chaetocerotales</taxon>
        <taxon>Chaetocerotaceae</taxon>
        <taxon>Chaetoceros</taxon>
    </lineage>
</organism>
<feature type="compositionally biased region" description="Basic and acidic residues" evidence="2">
    <location>
        <begin position="618"/>
        <end position="627"/>
    </location>
</feature>
<feature type="coiled-coil region" evidence="1">
    <location>
        <begin position="141"/>
        <end position="226"/>
    </location>
</feature>
<comment type="caution">
    <text evidence="3">The sequence shown here is derived from an EMBL/GenBank/DDBJ whole genome shotgun (WGS) entry which is preliminary data.</text>
</comment>
<gene>
    <name evidence="3" type="ORF">CTEN210_11313</name>
</gene>
<feature type="region of interest" description="Disordered" evidence="2">
    <location>
        <begin position="618"/>
        <end position="650"/>
    </location>
</feature>
<protein>
    <submittedName>
        <fullName evidence="3">Uncharacterized protein</fullName>
    </submittedName>
</protein>
<keyword evidence="1" id="KW-0175">Coiled coil</keyword>
<evidence type="ECO:0000313" key="3">
    <source>
        <dbReference type="EMBL" id="GFH54837.1"/>
    </source>
</evidence>
<reference evidence="3 4" key="1">
    <citation type="journal article" date="2021" name="Sci. Rep.">
        <title>The genome of the diatom Chaetoceros tenuissimus carries an ancient integrated fragment of an extant virus.</title>
        <authorList>
            <person name="Hongo Y."/>
            <person name="Kimura K."/>
            <person name="Takaki Y."/>
            <person name="Yoshida Y."/>
            <person name="Baba S."/>
            <person name="Kobayashi G."/>
            <person name="Nagasaki K."/>
            <person name="Hano T."/>
            <person name="Tomaru Y."/>
        </authorList>
    </citation>
    <scope>NUCLEOTIDE SEQUENCE [LARGE SCALE GENOMIC DNA]</scope>
    <source>
        <strain evidence="3 4">NIES-3715</strain>
    </source>
</reference>
<evidence type="ECO:0000256" key="2">
    <source>
        <dbReference type="SAM" id="MobiDB-lite"/>
    </source>
</evidence>
<feature type="coiled-coil region" evidence="1">
    <location>
        <begin position="333"/>
        <end position="410"/>
    </location>
</feature>
<feature type="region of interest" description="Disordered" evidence="2">
    <location>
        <begin position="415"/>
        <end position="434"/>
    </location>
</feature>
<feature type="region of interest" description="Disordered" evidence="2">
    <location>
        <begin position="1"/>
        <end position="43"/>
    </location>
</feature>
<feature type="compositionally biased region" description="Polar residues" evidence="2">
    <location>
        <begin position="33"/>
        <end position="43"/>
    </location>
</feature>
<sequence>MHIRKVRNGQSPSGKGGWKPLRHARNAAAAIQQKRSQASNNNDHMQTNQVQEEAATTTAHSTSSHSQNIASYSDNFTFAPMPDFVPISSCDNVIEEPDFDQKSDLKISTNFSKMISNAKKVDRVRQAKHVESLPVPKIDTNLTAEDLVKEYEEKVAKQRELLQSKSADGGESLSEDNTYTTLSIEDAQKNLIKQLKQGLKYLEQENKMLKNQANTFESELIEKRELLILQEKEVEERNLKLAVLEHHFRVINNEGINSGAAIADSKDVEKILGNEESKEAESSTKEENEGSKDGESENTEDSPPSTEETKDEIEPKIIPTASSSIIQIDKGYYMDLEASVKNERSKRERVEKVNRDLAMKYAILERDSEKDQHTMALEMQDLEKRLNEKISKQERTIQSLEESLSKSRELLFKKGKKGHKRSHTVSGVPSASTNMLNTSVDEQSIGSGSVPSTANETAINEDGDILEKEVVKDAIASAVKEALEKQEIEHKSLMDVLSKQLERKDSHISSLENKMFALLKQKNDRGSMVGAQRGISNEYMVRSMQMTNEMLDNSMFKLEKMFKNLKTDDDAVDSEGKKNDTLPVRRVATKIALVQEEMKVSIKLLEQKLQNVSRTIQDETENKKDYENESDNSAQSSGEAVEGEVAAENTNNTEELIENITKTLKETELSIRDEIQKLNDHLEQIDFDLAAKNDTIEALEIACAEHEERYRSLEKEYKVLDDHAI</sequence>